<organism evidence="2 3">
    <name type="scientific">Candidatus Yanofskybacteria bacterium RIFCSPLOWO2_01_FULL_49_17</name>
    <dbReference type="NCBI Taxonomy" id="1802700"/>
    <lineage>
        <taxon>Bacteria</taxon>
        <taxon>Candidatus Yanofskyibacteriota</taxon>
    </lineage>
</organism>
<evidence type="ECO:0000313" key="2">
    <source>
        <dbReference type="EMBL" id="OGN27337.1"/>
    </source>
</evidence>
<sequence>MNHHFGLGYFIKNLSIAIGIILIWRGVWILLDFIDGIFFGGEHIVSAVGGIVGGILILYLPEKNLKSLERL</sequence>
<dbReference type="EMBL" id="MGKO01000012">
    <property type="protein sequence ID" value="OGN27337.1"/>
    <property type="molecule type" value="Genomic_DNA"/>
</dbReference>
<protein>
    <recommendedName>
        <fullName evidence="4">Peptidase S54 rhomboid domain-containing protein</fullName>
    </recommendedName>
</protein>
<gene>
    <name evidence="2" type="ORF">A2941_01825</name>
</gene>
<reference evidence="2 3" key="1">
    <citation type="journal article" date="2016" name="Nat. Commun.">
        <title>Thousands of microbial genomes shed light on interconnected biogeochemical processes in an aquifer system.</title>
        <authorList>
            <person name="Anantharaman K."/>
            <person name="Brown C.T."/>
            <person name="Hug L.A."/>
            <person name="Sharon I."/>
            <person name="Castelle C.J."/>
            <person name="Probst A.J."/>
            <person name="Thomas B.C."/>
            <person name="Singh A."/>
            <person name="Wilkins M.J."/>
            <person name="Karaoz U."/>
            <person name="Brodie E.L."/>
            <person name="Williams K.H."/>
            <person name="Hubbard S.S."/>
            <person name="Banfield J.F."/>
        </authorList>
    </citation>
    <scope>NUCLEOTIDE SEQUENCE [LARGE SCALE GENOMIC DNA]</scope>
</reference>
<name>A0A1F8GPH8_9BACT</name>
<evidence type="ECO:0000313" key="3">
    <source>
        <dbReference type="Proteomes" id="UP000178444"/>
    </source>
</evidence>
<feature type="transmembrane region" description="Helical" evidence="1">
    <location>
        <begin position="7"/>
        <end position="31"/>
    </location>
</feature>
<dbReference type="AlphaFoldDB" id="A0A1F8GPH8"/>
<keyword evidence="1" id="KW-0472">Membrane</keyword>
<dbReference type="Proteomes" id="UP000178444">
    <property type="component" value="Unassembled WGS sequence"/>
</dbReference>
<accession>A0A1F8GPH8</accession>
<proteinExistence type="predicted"/>
<keyword evidence="1" id="KW-1133">Transmembrane helix</keyword>
<comment type="caution">
    <text evidence="2">The sequence shown here is derived from an EMBL/GenBank/DDBJ whole genome shotgun (WGS) entry which is preliminary data.</text>
</comment>
<evidence type="ECO:0000256" key="1">
    <source>
        <dbReference type="SAM" id="Phobius"/>
    </source>
</evidence>
<feature type="transmembrane region" description="Helical" evidence="1">
    <location>
        <begin position="37"/>
        <end position="60"/>
    </location>
</feature>
<evidence type="ECO:0008006" key="4">
    <source>
        <dbReference type="Google" id="ProtNLM"/>
    </source>
</evidence>
<keyword evidence="1" id="KW-0812">Transmembrane</keyword>